<dbReference type="SMART" id="SM00490">
    <property type="entry name" value="HELICc"/>
    <property type="match status" value="1"/>
</dbReference>
<dbReference type="Gene3D" id="3.40.50.10810">
    <property type="entry name" value="Tandem AAA-ATPase domain"/>
    <property type="match status" value="1"/>
</dbReference>
<dbReference type="EC" id="3.6.4.-" evidence="4"/>
<dbReference type="EMBL" id="JASVDS010000001">
    <property type="protein sequence ID" value="MDL5031203.1"/>
    <property type="molecule type" value="Genomic_DNA"/>
</dbReference>
<dbReference type="InterPro" id="IPR027417">
    <property type="entry name" value="P-loop_NTPase"/>
</dbReference>
<reference evidence="4 5" key="1">
    <citation type="submission" date="2023-06" db="EMBL/GenBank/DDBJ databases">
        <title>Pelomonas sp. APW6 16S ribosomal RNA gene genome sequencing and assembly.</title>
        <authorList>
            <person name="Woo H."/>
        </authorList>
    </citation>
    <scope>NUCLEOTIDE SEQUENCE [LARGE SCALE GENOMIC DNA]</scope>
    <source>
        <strain evidence="4 5">APW6</strain>
    </source>
</reference>
<dbReference type="CDD" id="cd18793">
    <property type="entry name" value="SF2_C_SNF"/>
    <property type="match status" value="1"/>
</dbReference>
<dbReference type="RefSeq" id="WP_285981315.1">
    <property type="nucleotide sequence ID" value="NZ_JASVDS010000001.1"/>
</dbReference>
<dbReference type="InterPro" id="IPR000330">
    <property type="entry name" value="SNF2_N"/>
</dbReference>
<comment type="caution">
    <text evidence="4">The sequence shown here is derived from an EMBL/GenBank/DDBJ whole genome shotgun (WGS) entry which is preliminary data.</text>
</comment>
<evidence type="ECO:0000313" key="4">
    <source>
        <dbReference type="EMBL" id="MDL5031203.1"/>
    </source>
</evidence>
<sequence>MPAPATPAPPLLRPLLRLQTLDRGDGLLGVRRHGRLGPRGAPLSLMQLFLVDDAGGAPWPCPPEGHAGPHGPWIQQLLALGAQPLRADHLQWRQASPPAPGRVWTLLLEDDFGDFVTDVLPRLTAEGWVVERLPGFRHEPLPVTAWHLGLSAAEGAEAAEGTAVPRLAAPRQRGSWLLSLGLEVQGERLDLAPLMANLLRRDKRWLDAVALEAIEDDEVVFLRAPGGRRFHTPAAPLKQLMRHLLSLVTPRQLEGGGAVRLSRWQAQQLALFEEERGRWQFHGRDVLEALVARLHAAGRPVVAPQPEGLGLALRDYQRQGVGWLQYLGQQGLGGILADDMGLGKTAQTLAHLWLEKQAGRLARGALLVMPTSLLFNWAQEAARVTPGLRVATWHGTPRGQVLPECDLLLCSYGLVWRDLRVLSGRDWDWLVLDEGQAVKNAASRTARALRRLPSRQRLVLSGTPLENHLGELWAHVDFLMPGYLGDARSFARHWRKPIEEGGDGRRARWLAARVRPFLLRRLKDEVAPELPPLTELQVRLTLPMPQRQLYESVRVAADHMVRRILARQGLEGGLISVLDAMLRLRQLCCDPRLIEEVPPNLGEGVKLAWLREHLPDLLRQGRRVLVFSQFARMLDLVDSLLHELGLPALRLSGETPESQRGTRVARFQAGECPLMLLSLKAGGVGLNLTAADTVIHLDPWWNPAVQAQASARAHRIGQDKPVFVHQLLVQGSIEERILALQARKKALAEGVMGVDGAAELLKFSAADLDGLLAPLPEAMEGAGDEPDDAAFPS</sequence>
<evidence type="ECO:0000256" key="1">
    <source>
        <dbReference type="ARBA" id="ARBA00022801"/>
    </source>
</evidence>
<evidence type="ECO:0000313" key="5">
    <source>
        <dbReference type="Proteomes" id="UP001238603"/>
    </source>
</evidence>
<dbReference type="InterPro" id="IPR049730">
    <property type="entry name" value="SNF2/RAD54-like_C"/>
</dbReference>
<accession>A0ABT7LEB1</accession>
<dbReference type="GO" id="GO:0016787">
    <property type="term" value="F:hydrolase activity"/>
    <property type="evidence" value="ECO:0007669"/>
    <property type="project" value="UniProtKB-KW"/>
</dbReference>
<proteinExistence type="predicted"/>
<dbReference type="Proteomes" id="UP001238603">
    <property type="component" value="Unassembled WGS sequence"/>
</dbReference>
<name>A0ABT7LEB1_9BURK</name>
<keyword evidence="4" id="KW-0547">Nucleotide-binding</keyword>
<gene>
    <name evidence="4" type="ORF">QRD43_04720</name>
</gene>
<dbReference type="PANTHER" id="PTHR10799">
    <property type="entry name" value="SNF2/RAD54 HELICASE FAMILY"/>
    <property type="match status" value="1"/>
</dbReference>
<dbReference type="InterPro" id="IPR038718">
    <property type="entry name" value="SNF2-like_sf"/>
</dbReference>
<dbReference type="GO" id="GO:0004386">
    <property type="term" value="F:helicase activity"/>
    <property type="evidence" value="ECO:0007669"/>
    <property type="project" value="UniProtKB-KW"/>
</dbReference>
<organism evidence="4 5">
    <name type="scientific">Roseateles subflavus</name>
    <dbReference type="NCBI Taxonomy" id="3053353"/>
    <lineage>
        <taxon>Bacteria</taxon>
        <taxon>Pseudomonadati</taxon>
        <taxon>Pseudomonadota</taxon>
        <taxon>Betaproteobacteria</taxon>
        <taxon>Burkholderiales</taxon>
        <taxon>Sphaerotilaceae</taxon>
        <taxon>Roseateles</taxon>
    </lineage>
</organism>
<feature type="domain" description="Helicase ATP-binding" evidence="2">
    <location>
        <begin position="325"/>
        <end position="482"/>
    </location>
</feature>
<evidence type="ECO:0000259" key="2">
    <source>
        <dbReference type="PROSITE" id="PS51192"/>
    </source>
</evidence>
<keyword evidence="4" id="KW-0347">Helicase</keyword>
<dbReference type="InterPro" id="IPR014001">
    <property type="entry name" value="Helicase_ATP-bd"/>
</dbReference>
<dbReference type="Gene3D" id="3.40.50.300">
    <property type="entry name" value="P-loop containing nucleotide triphosphate hydrolases"/>
    <property type="match status" value="1"/>
</dbReference>
<dbReference type="SMART" id="SM00487">
    <property type="entry name" value="DEXDc"/>
    <property type="match status" value="1"/>
</dbReference>
<keyword evidence="5" id="KW-1185">Reference proteome</keyword>
<protein>
    <submittedName>
        <fullName evidence="4">DEAD/DEAH box helicase</fullName>
        <ecNumber evidence="4">3.6.4.-</ecNumber>
    </submittedName>
</protein>
<dbReference type="PROSITE" id="PS51194">
    <property type="entry name" value="HELICASE_CTER"/>
    <property type="match status" value="1"/>
</dbReference>
<dbReference type="InterPro" id="IPR001650">
    <property type="entry name" value="Helicase_C-like"/>
</dbReference>
<dbReference type="Pfam" id="PF00176">
    <property type="entry name" value="SNF2-rel_dom"/>
    <property type="match status" value="1"/>
</dbReference>
<dbReference type="Pfam" id="PF00271">
    <property type="entry name" value="Helicase_C"/>
    <property type="match status" value="1"/>
</dbReference>
<dbReference type="PROSITE" id="PS51192">
    <property type="entry name" value="HELICASE_ATP_BIND_1"/>
    <property type="match status" value="1"/>
</dbReference>
<feature type="domain" description="Helicase C-terminal" evidence="3">
    <location>
        <begin position="609"/>
        <end position="762"/>
    </location>
</feature>
<keyword evidence="1 4" id="KW-0378">Hydrolase</keyword>
<evidence type="ECO:0000259" key="3">
    <source>
        <dbReference type="PROSITE" id="PS51194"/>
    </source>
</evidence>
<keyword evidence="4" id="KW-0067">ATP-binding</keyword>
<dbReference type="SUPFAM" id="SSF52540">
    <property type="entry name" value="P-loop containing nucleoside triphosphate hydrolases"/>
    <property type="match status" value="2"/>
</dbReference>